<keyword evidence="3" id="KW-1185">Reference proteome</keyword>
<evidence type="ECO:0000313" key="2">
    <source>
        <dbReference type="EMBL" id="CAH9107720.1"/>
    </source>
</evidence>
<dbReference type="AlphaFoldDB" id="A0A9P0ZPN9"/>
<evidence type="ECO:0000313" key="3">
    <source>
        <dbReference type="Proteomes" id="UP001152484"/>
    </source>
</evidence>
<dbReference type="Proteomes" id="UP001152484">
    <property type="component" value="Unassembled WGS sequence"/>
</dbReference>
<comment type="caution">
    <text evidence="2">The sequence shown here is derived from an EMBL/GenBank/DDBJ whole genome shotgun (WGS) entry which is preliminary data.</text>
</comment>
<dbReference type="EMBL" id="CAMAPE010000051">
    <property type="protein sequence ID" value="CAH9107720.1"/>
    <property type="molecule type" value="Genomic_DNA"/>
</dbReference>
<organism evidence="2 3">
    <name type="scientific">Cuscuta europaea</name>
    <name type="common">European dodder</name>
    <dbReference type="NCBI Taxonomy" id="41803"/>
    <lineage>
        <taxon>Eukaryota</taxon>
        <taxon>Viridiplantae</taxon>
        <taxon>Streptophyta</taxon>
        <taxon>Embryophyta</taxon>
        <taxon>Tracheophyta</taxon>
        <taxon>Spermatophyta</taxon>
        <taxon>Magnoliopsida</taxon>
        <taxon>eudicotyledons</taxon>
        <taxon>Gunneridae</taxon>
        <taxon>Pentapetalae</taxon>
        <taxon>asterids</taxon>
        <taxon>lamiids</taxon>
        <taxon>Solanales</taxon>
        <taxon>Convolvulaceae</taxon>
        <taxon>Cuscuteae</taxon>
        <taxon>Cuscuta</taxon>
        <taxon>Cuscuta subgen. Cuscuta</taxon>
    </lineage>
</organism>
<protein>
    <submittedName>
        <fullName evidence="2">Uncharacterized protein</fullName>
    </submittedName>
</protein>
<gene>
    <name evidence="2" type="ORF">CEURO_LOCUS17820</name>
</gene>
<proteinExistence type="predicted"/>
<accession>A0A9P0ZPN9</accession>
<reference evidence="2" key="1">
    <citation type="submission" date="2022-07" db="EMBL/GenBank/DDBJ databases">
        <authorList>
            <person name="Macas J."/>
            <person name="Novak P."/>
            <person name="Neumann P."/>
        </authorList>
    </citation>
    <scope>NUCLEOTIDE SEQUENCE</scope>
</reference>
<name>A0A9P0ZPN9_CUSEU</name>
<feature type="region of interest" description="Disordered" evidence="1">
    <location>
        <begin position="1"/>
        <end position="38"/>
    </location>
</feature>
<evidence type="ECO:0000256" key="1">
    <source>
        <dbReference type="SAM" id="MobiDB-lite"/>
    </source>
</evidence>
<sequence>MEGRRMPTRNNPRGLALGASMGASRATSLGSRGEKRRSWRPWGPLTGLNLQVYKCRYSNKFR</sequence>